<dbReference type="InterPro" id="IPR014710">
    <property type="entry name" value="RmlC-like_jellyroll"/>
</dbReference>
<protein>
    <submittedName>
        <fullName evidence="6">AraC family transcriptional regulator</fullName>
    </submittedName>
</protein>
<evidence type="ECO:0000256" key="2">
    <source>
        <dbReference type="ARBA" id="ARBA00023125"/>
    </source>
</evidence>
<dbReference type="STRING" id="663.BAU10_07850"/>
<comment type="caution">
    <text evidence="6">The sequence shown here is derived from an EMBL/GenBank/DDBJ whole genome shotgun (WGS) entry which is preliminary data.</text>
</comment>
<keyword evidence="1" id="KW-0805">Transcription regulation</keyword>
<accession>A0A0L8CLI2</accession>
<name>A0A0L8CLI2_VIBAL</name>
<dbReference type="GO" id="GO:0043565">
    <property type="term" value="F:sequence-specific DNA binding"/>
    <property type="evidence" value="ECO:0007669"/>
    <property type="project" value="InterPro"/>
</dbReference>
<dbReference type="Proteomes" id="UP000054316">
    <property type="component" value="Unassembled WGS sequence"/>
</dbReference>
<reference evidence="7 8" key="1">
    <citation type="submission" date="2017-12" db="EMBL/GenBank/DDBJ databases">
        <title>FDA dAtabase for Regulatory Grade micrObial Sequences (FDA-ARGOS): Supporting development and validation of Infectious Disease Dx tests.</title>
        <authorList>
            <person name="Hoffmann M."/>
            <person name="Allard M."/>
            <person name="Evans P."/>
            <person name="Brown E."/>
            <person name="Tallon L.J."/>
            <person name="Sadzewicz L."/>
            <person name="Sengamalay N."/>
            <person name="Ott S."/>
            <person name="Godinez A."/>
            <person name="Nagaraj S."/>
            <person name="Vavikolanu K."/>
            <person name="Aluvathingal J."/>
            <person name="Nadendla S."/>
            <person name="Hobson J."/>
            <person name="Sichtig H."/>
        </authorList>
    </citation>
    <scope>NUCLEOTIDE SEQUENCE [LARGE SCALE GENOMIC DNA]</scope>
    <source>
        <strain evidence="8">ATCC 17749</strain>
        <strain evidence="7">FDAARGOS_97</strain>
    </source>
</reference>
<dbReference type="SMART" id="SM00342">
    <property type="entry name" value="HTH_ARAC"/>
    <property type="match status" value="1"/>
</dbReference>
<dbReference type="OrthoDB" id="5740883at2"/>
<dbReference type="SUPFAM" id="SSF46689">
    <property type="entry name" value="Homeodomain-like"/>
    <property type="match status" value="2"/>
</dbReference>
<evidence type="ECO:0000259" key="4">
    <source>
        <dbReference type="PROSITE" id="PS01124"/>
    </source>
</evidence>
<dbReference type="SUPFAM" id="SSF51182">
    <property type="entry name" value="RmlC-like cupins"/>
    <property type="match status" value="1"/>
</dbReference>
<dbReference type="Proteomes" id="UP000532247">
    <property type="component" value="Unassembled WGS sequence"/>
</dbReference>
<dbReference type="Gene3D" id="1.10.10.60">
    <property type="entry name" value="Homeodomain-like"/>
    <property type="match status" value="2"/>
</dbReference>
<dbReference type="RefSeq" id="WP_021707757.1">
    <property type="nucleotide sequence ID" value="NZ_AP023185.1"/>
</dbReference>
<keyword evidence="8" id="KW-1185">Reference proteome</keyword>
<reference evidence="6 9" key="2">
    <citation type="submission" date="2019-09" db="EMBL/GenBank/DDBJ databases">
        <title>Draft genome sequencing and comparative genomics of hatchery-associated Vibrios.</title>
        <authorList>
            <person name="Kehlet-Delgado H."/>
            <person name="Mueller R.S."/>
        </authorList>
    </citation>
    <scope>NUCLEOTIDE SEQUENCE [LARGE SCALE GENOMIC DNA]</scope>
    <source>
        <strain evidence="6 9">081416A</strain>
    </source>
</reference>
<proteinExistence type="predicted"/>
<dbReference type="Proteomes" id="UP000714625">
    <property type="component" value="Unassembled WGS sequence"/>
</dbReference>
<evidence type="ECO:0000313" key="9">
    <source>
        <dbReference type="Proteomes" id="UP000532247"/>
    </source>
</evidence>
<dbReference type="PRINTS" id="PR00032">
    <property type="entry name" value="HTHARAC"/>
</dbReference>
<gene>
    <name evidence="7" type="ORF">AL553_011405</name>
    <name evidence="6" type="ORF">F0254_17445</name>
    <name evidence="5" type="ORF">GHY86_19270</name>
</gene>
<dbReference type="PANTHER" id="PTHR43280:SF28">
    <property type="entry name" value="HTH-TYPE TRANSCRIPTIONAL ACTIVATOR RHAS"/>
    <property type="match status" value="1"/>
</dbReference>
<dbReference type="GO" id="GO:0003700">
    <property type="term" value="F:DNA-binding transcription factor activity"/>
    <property type="evidence" value="ECO:0007669"/>
    <property type="project" value="InterPro"/>
</dbReference>
<dbReference type="Pfam" id="PF12833">
    <property type="entry name" value="HTH_18"/>
    <property type="match status" value="1"/>
</dbReference>
<dbReference type="InterPro" id="IPR011051">
    <property type="entry name" value="RmlC_Cupin_sf"/>
</dbReference>
<dbReference type="PROSITE" id="PS01124">
    <property type="entry name" value="HTH_ARAC_FAMILY_2"/>
    <property type="match status" value="1"/>
</dbReference>
<feature type="domain" description="HTH araC/xylS-type" evidence="4">
    <location>
        <begin position="139"/>
        <end position="236"/>
    </location>
</feature>
<evidence type="ECO:0000313" key="8">
    <source>
        <dbReference type="Proteomes" id="UP000054316"/>
    </source>
</evidence>
<dbReference type="AlphaFoldDB" id="A0A0L8CLI2"/>
<keyword evidence="3" id="KW-0804">Transcription</keyword>
<organism evidence="6 9">
    <name type="scientific">Vibrio alginolyticus</name>
    <dbReference type="NCBI Taxonomy" id="663"/>
    <lineage>
        <taxon>Bacteria</taxon>
        <taxon>Pseudomonadati</taxon>
        <taxon>Pseudomonadota</taxon>
        <taxon>Gammaproteobacteria</taxon>
        <taxon>Vibrionales</taxon>
        <taxon>Vibrionaceae</taxon>
        <taxon>Vibrio</taxon>
    </lineage>
</organism>
<evidence type="ECO:0000256" key="3">
    <source>
        <dbReference type="ARBA" id="ARBA00023163"/>
    </source>
</evidence>
<dbReference type="EMBL" id="AAXMUW010000050">
    <property type="protein sequence ID" value="EGQ9137274.1"/>
    <property type="molecule type" value="Genomic_DNA"/>
</dbReference>
<sequence length="236" mass="26868">MKSSLSIRSYTKRMSRHTHSDYHQLVLPLQGNIHIDMDSYVGKVAVGDCIVIPKSCAHGFNAEESSRFIVADMTTLPTHLMDNSVAVFSISPPLLSFIQFVEKQLEYQVNDEIENSMVATFYLLLEQQKRSRSVDLRIRDVQVVIAEQLDQPLTIASLANAACLSPTQFKKLFKEQLKVSVHKYITLQRMEKAKALLTHTDLPVQLIAERVGYSDLSAFSRRFSMHFGMSPREFSR</sequence>
<evidence type="ECO:0000313" key="6">
    <source>
        <dbReference type="EMBL" id="NOI10617.1"/>
    </source>
</evidence>
<dbReference type="InterPro" id="IPR009057">
    <property type="entry name" value="Homeodomain-like_sf"/>
</dbReference>
<keyword evidence="2" id="KW-0238">DNA-binding</keyword>
<dbReference type="InterPro" id="IPR020449">
    <property type="entry name" value="Tscrpt_reg_AraC-type_HTH"/>
</dbReference>
<evidence type="ECO:0000313" key="5">
    <source>
        <dbReference type="EMBL" id="EGQ9137274.1"/>
    </source>
</evidence>
<dbReference type="Gene3D" id="2.60.120.10">
    <property type="entry name" value="Jelly Rolls"/>
    <property type="match status" value="1"/>
</dbReference>
<dbReference type="EMBL" id="LOSN02000001">
    <property type="protein sequence ID" value="PNP27020.1"/>
    <property type="molecule type" value="Genomic_DNA"/>
</dbReference>
<dbReference type="EMBL" id="VTYF01000010">
    <property type="protein sequence ID" value="NOI10617.1"/>
    <property type="molecule type" value="Genomic_DNA"/>
</dbReference>
<evidence type="ECO:0000256" key="1">
    <source>
        <dbReference type="ARBA" id="ARBA00023015"/>
    </source>
</evidence>
<dbReference type="PANTHER" id="PTHR43280">
    <property type="entry name" value="ARAC-FAMILY TRANSCRIPTIONAL REGULATOR"/>
    <property type="match status" value="1"/>
</dbReference>
<dbReference type="eggNOG" id="COG4977">
    <property type="taxonomic scope" value="Bacteria"/>
</dbReference>
<dbReference type="InterPro" id="IPR018060">
    <property type="entry name" value="HTH_AraC"/>
</dbReference>
<dbReference type="eggNOG" id="COG0662">
    <property type="taxonomic scope" value="Bacteria"/>
</dbReference>
<evidence type="ECO:0000313" key="7">
    <source>
        <dbReference type="EMBL" id="PNP27020.1"/>
    </source>
</evidence>
<reference evidence="5" key="3">
    <citation type="submission" date="2019-11" db="EMBL/GenBank/DDBJ databases">
        <authorList>
            <consortium name="PulseNet: The National Subtyping Network for Foodborne Disease Surveillance"/>
            <person name="Tarr C.L."/>
            <person name="Trees E."/>
            <person name="Katz L.S."/>
            <person name="Carleton-Romer H.A."/>
            <person name="Stroika S."/>
            <person name="Kucerova Z."/>
            <person name="Roache K.F."/>
            <person name="Sabol A.L."/>
            <person name="Besser J."/>
            <person name="Gerner-Smidt P."/>
        </authorList>
    </citation>
    <scope>NUCLEOTIDE SEQUENCE</scope>
    <source>
        <strain evidence="5">PNUSAV001129</strain>
    </source>
</reference>